<accession>A0A239EIR8</accession>
<name>A0A239EIR8_9BACT</name>
<evidence type="ECO:0008006" key="3">
    <source>
        <dbReference type="Google" id="ProtNLM"/>
    </source>
</evidence>
<gene>
    <name evidence="1" type="ORF">SAMN06295967_109171</name>
</gene>
<proteinExistence type="predicted"/>
<dbReference type="Proteomes" id="UP000198480">
    <property type="component" value="Unassembled WGS sequence"/>
</dbReference>
<dbReference type="PROSITE" id="PS51257">
    <property type="entry name" value="PROKAR_LIPOPROTEIN"/>
    <property type="match status" value="1"/>
</dbReference>
<sequence length="388" mass="45338">MKYYHALLLFVFISCKHNENNFNSFIFELKGKITLNNELYAIDFTDFSKINDSLIYGYDMSKGVVFKFDNHGNLLQTNRFQNGENEVDLSQIGHLYPISNDSILILENGYGNLLLLDGNLKIKNSWNIRTLTQANVSTTGSRSQILNFRLVDSDPYITVAANDSNLQLSDISYFEKTFLAAKINLNTGDYKPLFKYPNESTYRQVFLWGNEVPYFIYHNDKYILSFPMDPNIYIFTEDSEDYKVVPYTGKLNKDAYGVEFGMYQGDFFSQHFIDVNYNKNDFNLVSKNLLTKSGKEYFVRVSRKAINDKNLNIKDLNTFVITSPKQDYIIQIVELNEKENYEWKEFLLPSDYKNFVHIDENGNLYLKRSDEKKEVYTIDLVSWDFAGF</sequence>
<reference evidence="2" key="1">
    <citation type="submission" date="2017-06" db="EMBL/GenBank/DDBJ databases">
        <authorList>
            <person name="Varghese N."/>
            <person name="Submissions S."/>
        </authorList>
    </citation>
    <scope>NUCLEOTIDE SEQUENCE [LARGE SCALE GENOMIC DNA]</scope>
    <source>
        <strain evidence="2">5C</strain>
    </source>
</reference>
<keyword evidence="2" id="KW-1185">Reference proteome</keyword>
<evidence type="ECO:0000313" key="2">
    <source>
        <dbReference type="Proteomes" id="UP000198480"/>
    </source>
</evidence>
<evidence type="ECO:0000313" key="1">
    <source>
        <dbReference type="EMBL" id="SNS44459.1"/>
    </source>
</evidence>
<dbReference type="EMBL" id="FZOK01000009">
    <property type="protein sequence ID" value="SNS44459.1"/>
    <property type="molecule type" value="Genomic_DNA"/>
</dbReference>
<dbReference type="RefSeq" id="WP_212668458.1">
    <property type="nucleotide sequence ID" value="NZ_FZOK01000009.1"/>
</dbReference>
<organism evidence="1 2">
    <name type="scientific">Belliella buryatensis</name>
    <dbReference type="NCBI Taxonomy" id="1500549"/>
    <lineage>
        <taxon>Bacteria</taxon>
        <taxon>Pseudomonadati</taxon>
        <taxon>Bacteroidota</taxon>
        <taxon>Cytophagia</taxon>
        <taxon>Cytophagales</taxon>
        <taxon>Cyclobacteriaceae</taxon>
        <taxon>Belliella</taxon>
    </lineage>
</organism>
<protein>
    <recommendedName>
        <fullName evidence="3">6-bladed beta-propeller protein</fullName>
    </recommendedName>
</protein>
<dbReference type="AlphaFoldDB" id="A0A239EIR8"/>